<dbReference type="HOGENOM" id="CLU_166814_1_0_5"/>
<evidence type="ECO:0000313" key="2">
    <source>
        <dbReference type="EMBL" id="ABG63727.1"/>
    </source>
</evidence>
<dbReference type="eggNOG" id="ENOG50301XE">
    <property type="taxonomic scope" value="Bacteria"/>
</dbReference>
<gene>
    <name evidence="2" type="ordered locus">Meso_2340</name>
</gene>
<reference evidence="2" key="1">
    <citation type="submission" date="2006-06" db="EMBL/GenBank/DDBJ databases">
        <title>Complete sequence of chromosome of Chelativorans sp. BNC1.</title>
        <authorList>
            <consortium name="US DOE Joint Genome Institute"/>
            <person name="Copeland A."/>
            <person name="Lucas S."/>
            <person name="Lapidus A."/>
            <person name="Barry K."/>
            <person name="Detter J.C."/>
            <person name="Glavina del Rio T."/>
            <person name="Hammon N."/>
            <person name="Israni S."/>
            <person name="Dalin E."/>
            <person name="Tice H."/>
            <person name="Pitluck S."/>
            <person name="Chertkov O."/>
            <person name="Brettin T."/>
            <person name="Bruce D."/>
            <person name="Han C."/>
            <person name="Tapia R."/>
            <person name="Gilna P."/>
            <person name="Schmutz J."/>
            <person name="Larimer F."/>
            <person name="Land M."/>
            <person name="Hauser L."/>
            <person name="Kyrpides N."/>
            <person name="Mikhailova N."/>
            <person name="Richardson P."/>
        </authorList>
    </citation>
    <scope>NUCLEOTIDE SEQUENCE</scope>
    <source>
        <strain evidence="2">BNC1</strain>
    </source>
</reference>
<dbReference type="EMBL" id="CP000390">
    <property type="protein sequence ID" value="ABG63727.1"/>
    <property type="molecule type" value="Genomic_DNA"/>
</dbReference>
<proteinExistence type="predicted"/>
<dbReference type="InterPro" id="IPR045465">
    <property type="entry name" value="Trans_reg_dom"/>
</dbReference>
<dbReference type="OrthoDB" id="8654520at2"/>
<dbReference type="AlphaFoldDB" id="Q11FU8"/>
<dbReference type="Pfam" id="PF20109">
    <property type="entry name" value="Trans_reg_dom"/>
    <property type="match status" value="1"/>
</dbReference>
<accession>Q11FU8</accession>
<feature type="domain" description="Transcriptional regulator-like" evidence="1">
    <location>
        <begin position="5"/>
        <end position="64"/>
    </location>
</feature>
<sequence>MLNIDWRSPAAYQHAEHIPAAGFAWEYLRRDDEYHRDYHKITRIRKPAARTLEEFSKRWGLRFPV</sequence>
<dbReference type="KEGG" id="mes:Meso_2340"/>
<protein>
    <recommendedName>
        <fullName evidence="1">Transcriptional regulator-like domain-containing protein</fullName>
    </recommendedName>
</protein>
<evidence type="ECO:0000259" key="1">
    <source>
        <dbReference type="Pfam" id="PF20109"/>
    </source>
</evidence>
<name>Q11FU8_CHESB</name>
<organism evidence="2">
    <name type="scientific">Chelativorans sp. (strain BNC1)</name>
    <dbReference type="NCBI Taxonomy" id="266779"/>
    <lineage>
        <taxon>Bacteria</taxon>
        <taxon>Pseudomonadati</taxon>
        <taxon>Pseudomonadota</taxon>
        <taxon>Alphaproteobacteria</taxon>
        <taxon>Hyphomicrobiales</taxon>
        <taxon>Phyllobacteriaceae</taxon>
        <taxon>Chelativorans</taxon>
    </lineage>
</organism>